<dbReference type="OrthoDB" id="9785502at2"/>
<feature type="active site" evidence="4">
    <location>
        <position position="37"/>
    </location>
</feature>
<evidence type="ECO:0000256" key="1">
    <source>
        <dbReference type="ARBA" id="ARBA00006926"/>
    </source>
</evidence>
<dbReference type="PANTHER" id="PTHR11592:SF40">
    <property type="entry name" value="THIOREDOXIN_GLUTATHIONE PEROXIDASE BTUE"/>
    <property type="match status" value="1"/>
</dbReference>
<dbReference type="RefSeq" id="WP_090846818.1">
    <property type="nucleotide sequence ID" value="NZ_FNXG01000002.1"/>
</dbReference>
<dbReference type="GO" id="GO:0004601">
    <property type="term" value="F:peroxidase activity"/>
    <property type="evidence" value="ECO:0007669"/>
    <property type="project" value="UniProtKB-KW"/>
</dbReference>
<evidence type="ECO:0000313" key="6">
    <source>
        <dbReference type="EMBL" id="SEH85553.1"/>
    </source>
</evidence>
<comment type="similarity">
    <text evidence="1 5">Belongs to the glutathione peroxidase family.</text>
</comment>
<dbReference type="PROSITE" id="PS51355">
    <property type="entry name" value="GLUTATHIONE_PEROXID_3"/>
    <property type="match status" value="1"/>
</dbReference>
<evidence type="ECO:0000256" key="5">
    <source>
        <dbReference type="RuleBase" id="RU000499"/>
    </source>
</evidence>
<protein>
    <recommendedName>
        <fullName evidence="5">Glutathione peroxidase</fullName>
    </recommendedName>
</protein>
<dbReference type="Gene3D" id="3.40.30.10">
    <property type="entry name" value="Glutaredoxin"/>
    <property type="match status" value="1"/>
</dbReference>
<dbReference type="InterPro" id="IPR000889">
    <property type="entry name" value="Glutathione_peroxidase"/>
</dbReference>
<dbReference type="STRING" id="65735.SAMN04488075_1453"/>
<dbReference type="PROSITE" id="PS00460">
    <property type="entry name" value="GLUTATHIONE_PEROXID_1"/>
    <property type="match status" value="1"/>
</dbReference>
<keyword evidence="3 5" id="KW-0560">Oxidoreductase</keyword>
<evidence type="ECO:0000256" key="3">
    <source>
        <dbReference type="ARBA" id="ARBA00023002"/>
    </source>
</evidence>
<evidence type="ECO:0000313" key="7">
    <source>
        <dbReference type="Proteomes" id="UP000199125"/>
    </source>
</evidence>
<accession>A0A1H6LL49</accession>
<keyword evidence="2 5" id="KW-0575">Peroxidase</keyword>
<keyword evidence="7" id="KW-1185">Reference proteome</keyword>
<dbReference type="PRINTS" id="PR01011">
    <property type="entry name" value="GLUTPROXDASE"/>
</dbReference>
<dbReference type="PANTHER" id="PTHR11592">
    <property type="entry name" value="GLUTATHIONE PEROXIDASE"/>
    <property type="match status" value="1"/>
</dbReference>
<name>A0A1H6LL49_9RHOB</name>
<dbReference type="AlphaFoldDB" id="A0A1H6LL49"/>
<evidence type="ECO:0000256" key="4">
    <source>
        <dbReference type="PIRSR" id="PIRSR000303-1"/>
    </source>
</evidence>
<dbReference type="GO" id="GO:0034599">
    <property type="term" value="P:cellular response to oxidative stress"/>
    <property type="evidence" value="ECO:0007669"/>
    <property type="project" value="TreeGrafter"/>
</dbReference>
<proteinExistence type="inferred from homology"/>
<dbReference type="CDD" id="cd00340">
    <property type="entry name" value="GSH_Peroxidase"/>
    <property type="match status" value="1"/>
</dbReference>
<organism evidence="6 7">
    <name type="scientific">Paracoccus alkenifer</name>
    <dbReference type="NCBI Taxonomy" id="65735"/>
    <lineage>
        <taxon>Bacteria</taxon>
        <taxon>Pseudomonadati</taxon>
        <taxon>Pseudomonadota</taxon>
        <taxon>Alphaproteobacteria</taxon>
        <taxon>Rhodobacterales</taxon>
        <taxon>Paracoccaceae</taxon>
        <taxon>Paracoccus</taxon>
    </lineage>
</organism>
<dbReference type="Proteomes" id="UP000199125">
    <property type="component" value="Unassembled WGS sequence"/>
</dbReference>
<reference evidence="7" key="1">
    <citation type="submission" date="2016-10" db="EMBL/GenBank/DDBJ databases">
        <authorList>
            <person name="Varghese N."/>
            <person name="Submissions S."/>
        </authorList>
    </citation>
    <scope>NUCLEOTIDE SEQUENCE [LARGE SCALE GENOMIC DNA]</scope>
    <source>
        <strain evidence="7">DSM 11593</strain>
    </source>
</reference>
<gene>
    <name evidence="6" type="ORF">SAMN04488075_1453</name>
</gene>
<dbReference type="Pfam" id="PF00255">
    <property type="entry name" value="GSHPx"/>
    <property type="match status" value="1"/>
</dbReference>
<sequence length="179" mass="19272">MTTQLGDIAITMNDGSNASLNEWRGQVLLVVNVASQCGLTPQYEGLESLYRAKKDQGLVVLGVPANDFKQQEPGTDAEICEFARSRFDVTFPLAAKTAVTGAQKHPLYASLTAAAPDAVAEAEWRERIGAAVNPNPEVMWNFEKFLIARDGSVAGRFAPGVKPDDPRLVAAIDRALAQD</sequence>
<dbReference type="PIRSF" id="PIRSF000303">
    <property type="entry name" value="Glutathion_perox"/>
    <property type="match status" value="1"/>
</dbReference>
<dbReference type="InterPro" id="IPR036249">
    <property type="entry name" value="Thioredoxin-like_sf"/>
</dbReference>
<dbReference type="InterPro" id="IPR029759">
    <property type="entry name" value="GPX_AS"/>
</dbReference>
<dbReference type="SUPFAM" id="SSF52833">
    <property type="entry name" value="Thioredoxin-like"/>
    <property type="match status" value="1"/>
</dbReference>
<evidence type="ECO:0000256" key="2">
    <source>
        <dbReference type="ARBA" id="ARBA00022559"/>
    </source>
</evidence>
<dbReference type="EMBL" id="FNXG01000002">
    <property type="protein sequence ID" value="SEH85553.1"/>
    <property type="molecule type" value="Genomic_DNA"/>
</dbReference>